<name>J1HMB4_9ACTO</name>
<evidence type="ECO:0000313" key="1">
    <source>
        <dbReference type="EMBL" id="EJF47105.1"/>
    </source>
</evidence>
<accession>J1HMB4</accession>
<evidence type="ECO:0000313" key="2">
    <source>
        <dbReference type="Proteomes" id="UP000002941"/>
    </source>
</evidence>
<dbReference type="Proteomes" id="UP000002941">
    <property type="component" value="Unassembled WGS sequence"/>
</dbReference>
<protein>
    <submittedName>
        <fullName evidence="1">Uncharacterized protein</fullName>
    </submittedName>
</protein>
<dbReference type="AlphaFoldDB" id="J1HMB4"/>
<reference evidence="1 2" key="1">
    <citation type="submission" date="2012-05" db="EMBL/GenBank/DDBJ databases">
        <authorList>
            <person name="Harkins D.M."/>
            <person name="Madupu R."/>
            <person name="Durkin A.S."/>
            <person name="Torralba M."/>
            <person name="Methe B."/>
            <person name="Sutton G.G."/>
            <person name="Nelson K.E."/>
        </authorList>
    </citation>
    <scope>NUCLEOTIDE SEQUENCE [LARGE SCALE GENOMIC DNA]</scope>
    <source>
        <strain evidence="1 2">F0489</strain>
    </source>
</reference>
<organism evidence="1 2">
    <name type="scientific">Actinomyces massiliensis F0489</name>
    <dbReference type="NCBI Taxonomy" id="1125718"/>
    <lineage>
        <taxon>Bacteria</taxon>
        <taxon>Bacillati</taxon>
        <taxon>Actinomycetota</taxon>
        <taxon>Actinomycetes</taxon>
        <taxon>Actinomycetales</taxon>
        <taxon>Actinomycetaceae</taxon>
        <taxon>Actinomyces</taxon>
    </lineage>
</organism>
<proteinExistence type="predicted"/>
<gene>
    <name evidence="1" type="ORF">HMPREF1318_1210</name>
</gene>
<keyword evidence="2" id="KW-1185">Reference proteome</keyword>
<comment type="caution">
    <text evidence="1">The sequence shown here is derived from an EMBL/GenBank/DDBJ whole genome shotgun (WGS) entry which is preliminary data.</text>
</comment>
<dbReference type="EMBL" id="AKFT01000032">
    <property type="protein sequence ID" value="EJF47105.1"/>
    <property type="molecule type" value="Genomic_DNA"/>
</dbReference>
<sequence length="47" mass="5583">MDRSRAGVRPISVRKWTELESEYDRSRRKVRLRALIAPGCGRPRFPR</sequence>